<evidence type="ECO:0000313" key="3">
    <source>
        <dbReference type="Proteomes" id="UP000054988"/>
    </source>
</evidence>
<evidence type="ECO:0000259" key="1">
    <source>
        <dbReference type="Pfam" id="PF24494"/>
    </source>
</evidence>
<name>A0A0W0FPG1_MONRR</name>
<gene>
    <name evidence="2" type="ORF">WG66_9279</name>
</gene>
<comment type="caution">
    <text evidence="2">The sequence shown here is derived from an EMBL/GenBank/DDBJ whole genome shotgun (WGS) entry which is preliminary data.</text>
</comment>
<feature type="domain" description="DUF7587" evidence="1">
    <location>
        <begin position="41"/>
        <end position="145"/>
    </location>
</feature>
<reference evidence="2 3" key="1">
    <citation type="submission" date="2015-12" db="EMBL/GenBank/DDBJ databases">
        <title>Draft genome sequence of Moniliophthora roreri, the causal agent of frosty pod rot of cacao.</title>
        <authorList>
            <person name="Aime M.C."/>
            <person name="Diaz-Valderrama J.R."/>
            <person name="Kijpornyongpan T."/>
            <person name="Phillips-Mora W."/>
        </authorList>
    </citation>
    <scope>NUCLEOTIDE SEQUENCE [LARGE SCALE GENOMIC DNA]</scope>
    <source>
        <strain evidence="2 3">MCA 2952</strain>
    </source>
</reference>
<accession>A0A0W0FPG1</accession>
<dbReference type="AlphaFoldDB" id="A0A0W0FPG1"/>
<protein>
    <recommendedName>
        <fullName evidence="1">DUF7587 domain-containing protein</fullName>
    </recommendedName>
</protein>
<dbReference type="InterPro" id="IPR056009">
    <property type="entry name" value="DUF7587"/>
</dbReference>
<sequence>MAPPPPSSWALFRVSEWVRGPYENLHCRGDTYWYPAPANSPETINKHVLDWNFRASPFVSTSSSLLWAIWEAGRRVIKEHKDPNSVRIVVIDSRLLESNSILRLTEDPLYSALNAEAQDFVEISSEVLVKGHIPHGSIVTEICWVDMSDRLPSFFNINAELKEWEKVGEELRRRWGYGTYLSRYDDCRRRCQETGRAETYREIEEFLRYFWRPQTGRWSDLVPKLTEHLLDHLIPEEPEPCNDPYDELTRRIAEVLRHT</sequence>
<organism evidence="2 3">
    <name type="scientific">Moniliophthora roreri</name>
    <name type="common">Frosty pod rot fungus</name>
    <name type="synonym">Monilia roreri</name>
    <dbReference type="NCBI Taxonomy" id="221103"/>
    <lineage>
        <taxon>Eukaryota</taxon>
        <taxon>Fungi</taxon>
        <taxon>Dikarya</taxon>
        <taxon>Basidiomycota</taxon>
        <taxon>Agaricomycotina</taxon>
        <taxon>Agaricomycetes</taxon>
        <taxon>Agaricomycetidae</taxon>
        <taxon>Agaricales</taxon>
        <taxon>Marasmiineae</taxon>
        <taxon>Marasmiaceae</taxon>
        <taxon>Moniliophthora</taxon>
    </lineage>
</organism>
<dbReference type="EMBL" id="LATX01001780">
    <property type="protein sequence ID" value="KTB38130.1"/>
    <property type="molecule type" value="Genomic_DNA"/>
</dbReference>
<proteinExistence type="predicted"/>
<evidence type="ECO:0000313" key="2">
    <source>
        <dbReference type="EMBL" id="KTB38130.1"/>
    </source>
</evidence>
<dbReference type="Pfam" id="PF24494">
    <property type="entry name" value="DUF7587"/>
    <property type="match status" value="1"/>
</dbReference>
<dbReference type="Proteomes" id="UP000054988">
    <property type="component" value="Unassembled WGS sequence"/>
</dbReference>